<reference evidence="3" key="1">
    <citation type="submission" date="2019-10" db="EMBL/GenBank/DDBJ databases">
        <authorList>
            <person name="Nor Muhammad N."/>
        </authorList>
    </citation>
    <scope>NUCLEOTIDE SEQUENCE</scope>
</reference>
<protein>
    <submittedName>
        <fullName evidence="3">G protein beta subunit Gib2</fullName>
    </submittedName>
</protein>
<name>A0A5K1K0F3_9APHY</name>
<dbReference type="AlphaFoldDB" id="A0A5K1K0F3"/>
<proteinExistence type="predicted"/>
<evidence type="ECO:0000259" key="2">
    <source>
        <dbReference type="Pfam" id="PF13638"/>
    </source>
</evidence>
<sequence length="339" mass="38154">MMYQYHNSSWKTGCVHGMGWAGKKVFERGFGNKDTDVVGEEQNIEVEVLDHLAVPDQAMEDLIEDDGDDRRANDQSPEKWRSVRLACAGLRIAHDIHSFKFTPASSLEGRPSWRVEGILADKVALWKEEERTLEREAEAQRLRGTRWEDDSMGVDEDEGMRVDGESSEDNKGNSEEIWKLKATAAAALDYITAHIRSHSASLKVQTSRGNYLTNLNVRLEEVDFSSSTWERSMDDLILRAALWQDEHWIDRSAMLKVGDSAKDTAGAAKVVLLSFDRMLCLKARSRHFNAAREQQLASILVSGVVSKATAPENALEALLYVIQYVIEFLEFSGWGGQCL</sequence>
<dbReference type="CDD" id="cd09880">
    <property type="entry name" value="PIN_Smg5-6-like"/>
    <property type="match status" value="1"/>
</dbReference>
<evidence type="ECO:0000256" key="1">
    <source>
        <dbReference type="SAM" id="MobiDB-lite"/>
    </source>
</evidence>
<dbReference type="EMBL" id="LR727189">
    <property type="protein sequence ID" value="VWO98807.1"/>
    <property type="molecule type" value="Genomic_DNA"/>
</dbReference>
<organism evidence="3">
    <name type="scientific">Ganoderma boninense</name>
    <dbReference type="NCBI Taxonomy" id="34458"/>
    <lineage>
        <taxon>Eukaryota</taxon>
        <taxon>Fungi</taxon>
        <taxon>Dikarya</taxon>
        <taxon>Basidiomycota</taxon>
        <taxon>Agaricomycotina</taxon>
        <taxon>Agaricomycetes</taxon>
        <taxon>Polyporales</taxon>
        <taxon>Polyporaceae</taxon>
        <taxon>Ganoderma</taxon>
    </lineage>
</organism>
<dbReference type="Gene3D" id="3.40.50.1010">
    <property type="entry name" value="5'-nuclease"/>
    <property type="match status" value="1"/>
</dbReference>
<evidence type="ECO:0000313" key="3">
    <source>
        <dbReference type="EMBL" id="VWO98807.1"/>
    </source>
</evidence>
<gene>
    <name evidence="3" type="primary">A0AUJ1</name>
</gene>
<accession>A0A5K1K0F3</accession>
<dbReference type="InterPro" id="IPR002716">
    <property type="entry name" value="PIN_dom"/>
</dbReference>
<dbReference type="Pfam" id="PF13638">
    <property type="entry name" value="PIN_4"/>
    <property type="match status" value="1"/>
</dbReference>
<feature type="region of interest" description="Disordered" evidence="1">
    <location>
        <begin position="150"/>
        <end position="174"/>
    </location>
</feature>
<feature type="domain" description="PIN" evidence="2">
    <location>
        <begin position="173"/>
        <end position="291"/>
    </location>
</feature>
<feature type="compositionally biased region" description="Basic and acidic residues" evidence="1">
    <location>
        <begin position="159"/>
        <end position="174"/>
    </location>
</feature>